<dbReference type="AlphaFoldDB" id="A0A0W0TP46"/>
<dbReference type="STRING" id="45065.Lgee_1842"/>
<proteinExistence type="predicted"/>
<evidence type="ECO:0000256" key="3">
    <source>
        <dbReference type="SAM" id="Phobius"/>
    </source>
</evidence>
<evidence type="ECO:0000313" key="5">
    <source>
        <dbReference type="Proteomes" id="UP000054785"/>
    </source>
</evidence>
<dbReference type="NCBIfam" id="NF038218">
    <property type="entry name" value="IcmG_DotF_IVB"/>
    <property type="match status" value="1"/>
</dbReference>
<feature type="compositionally biased region" description="Low complexity" evidence="2">
    <location>
        <begin position="109"/>
        <end position="124"/>
    </location>
</feature>
<feature type="region of interest" description="Disordered" evidence="2">
    <location>
        <begin position="79"/>
        <end position="124"/>
    </location>
</feature>
<evidence type="ECO:0000256" key="1">
    <source>
        <dbReference type="SAM" id="Coils"/>
    </source>
</evidence>
<protein>
    <submittedName>
        <fullName evidence="4">Protein IcmG (DotF)</fullName>
    </submittedName>
</protein>
<keyword evidence="5" id="KW-1185">Reference proteome</keyword>
<keyword evidence="3" id="KW-1133">Transmembrane helix</keyword>
<organism evidence="4 5">
    <name type="scientific">Legionella geestiana</name>
    <dbReference type="NCBI Taxonomy" id="45065"/>
    <lineage>
        <taxon>Bacteria</taxon>
        <taxon>Pseudomonadati</taxon>
        <taxon>Pseudomonadota</taxon>
        <taxon>Gammaproteobacteria</taxon>
        <taxon>Legionellales</taxon>
        <taxon>Legionellaceae</taxon>
        <taxon>Legionella</taxon>
    </lineage>
</organism>
<feature type="region of interest" description="Disordered" evidence="2">
    <location>
        <begin position="1"/>
        <end position="26"/>
    </location>
</feature>
<dbReference type="EMBL" id="LNYC01000071">
    <property type="protein sequence ID" value="KTC97378.1"/>
    <property type="molecule type" value="Genomic_DNA"/>
</dbReference>
<feature type="compositionally biased region" description="Pro residues" evidence="2">
    <location>
        <begin position="92"/>
        <end position="108"/>
    </location>
</feature>
<keyword evidence="3" id="KW-0472">Membrane</keyword>
<reference evidence="4 5" key="1">
    <citation type="submission" date="2015-11" db="EMBL/GenBank/DDBJ databases">
        <title>Genomic analysis of 38 Legionella species identifies large and diverse effector repertoires.</title>
        <authorList>
            <person name="Burstein D."/>
            <person name="Amaro F."/>
            <person name="Zusman T."/>
            <person name="Lifshitz Z."/>
            <person name="Cohen O."/>
            <person name="Gilbert J.A."/>
            <person name="Pupko T."/>
            <person name="Shuman H.A."/>
            <person name="Segal G."/>
        </authorList>
    </citation>
    <scope>NUCLEOTIDE SEQUENCE [LARGE SCALE GENOMIC DNA]</scope>
    <source>
        <strain evidence="4 5">ATCC 49504</strain>
    </source>
</reference>
<dbReference type="RefSeq" id="WP_028387419.1">
    <property type="nucleotide sequence ID" value="NZ_CAAAHN010000030.1"/>
</dbReference>
<keyword evidence="1" id="KW-0175">Coiled coil</keyword>
<evidence type="ECO:0000256" key="2">
    <source>
        <dbReference type="SAM" id="MobiDB-lite"/>
    </source>
</evidence>
<dbReference type="OrthoDB" id="5622044at2"/>
<feature type="transmembrane region" description="Helical" evidence="3">
    <location>
        <begin position="51"/>
        <end position="72"/>
    </location>
</feature>
<keyword evidence="3" id="KW-0812">Transmembrane</keyword>
<evidence type="ECO:0000313" key="4">
    <source>
        <dbReference type="EMBL" id="KTC97378.1"/>
    </source>
</evidence>
<sequence length="277" mass="29364">MADKEQNSDEYEYAELDTFNPEPESEEIPGMENAANAFTPGHKPVNVRRNAMIVIGLFLAVVIVWKFVGLLFSGSKSTDAASPMDVASAPVSTPPVVQPVQPAAPLPTPVASQPLPSPVSAAPAPDSALVRDVNQKLSALELGQNSTRQEVSAVTGQLESIGSNMQKLTAHAAAMQKMIESLAATVEEQSREIAVLTARTAPKVRPVAKTPSPPRVVYYIQAVIPGRAWLVSSIGNTLTVREGTPIPGLGVVRLIDAQQGRVVLSSGQVIRFSQQDS</sequence>
<feature type="coiled-coil region" evidence="1">
    <location>
        <begin position="172"/>
        <end position="199"/>
    </location>
</feature>
<gene>
    <name evidence="4" type="ORF">Lgee_1842</name>
</gene>
<accession>A0A0W0TP46</accession>
<name>A0A0W0TP46_9GAMM</name>
<dbReference type="Proteomes" id="UP000054785">
    <property type="component" value="Unassembled WGS sequence"/>
</dbReference>
<dbReference type="PATRIC" id="fig|45065.4.peg.2000"/>
<comment type="caution">
    <text evidence="4">The sequence shown here is derived from an EMBL/GenBank/DDBJ whole genome shotgun (WGS) entry which is preliminary data.</text>
</comment>